<evidence type="ECO:0000313" key="7">
    <source>
        <dbReference type="EMBL" id="PRY50024.1"/>
    </source>
</evidence>
<dbReference type="InterPro" id="IPR029154">
    <property type="entry name" value="HIBADH-like_NADP-bd"/>
</dbReference>
<protein>
    <submittedName>
        <fullName evidence="7">3-hydroxyisobutyrate dehydrogenase</fullName>
    </submittedName>
</protein>
<keyword evidence="2" id="KW-0560">Oxidoreductase</keyword>
<dbReference type="InterPro" id="IPR051265">
    <property type="entry name" value="HIBADH-related_NP60_sf"/>
</dbReference>
<dbReference type="InterPro" id="IPR008927">
    <property type="entry name" value="6-PGluconate_DH-like_C_sf"/>
</dbReference>
<dbReference type="Gene3D" id="1.10.1040.10">
    <property type="entry name" value="N-(1-d-carboxylethyl)-l-norvaline Dehydrogenase, domain 2"/>
    <property type="match status" value="1"/>
</dbReference>
<dbReference type="PIRSF" id="PIRSF000103">
    <property type="entry name" value="HIBADH"/>
    <property type="match status" value="1"/>
</dbReference>
<feature type="domain" description="6-phosphogluconate dehydrogenase NADP-binding" evidence="5">
    <location>
        <begin position="5"/>
        <end position="159"/>
    </location>
</feature>
<reference evidence="7 8" key="1">
    <citation type="submission" date="2018-03" db="EMBL/GenBank/DDBJ databases">
        <title>Genomic Encyclopedia of Archaeal and Bacterial Type Strains, Phase II (KMG-II): from individual species to whole genera.</title>
        <authorList>
            <person name="Goeker M."/>
        </authorList>
    </citation>
    <scope>NUCLEOTIDE SEQUENCE [LARGE SCALE GENOMIC DNA]</scope>
    <source>
        <strain evidence="7 8">DSM 45416</strain>
    </source>
</reference>
<dbReference type="Proteomes" id="UP000239210">
    <property type="component" value="Unassembled WGS sequence"/>
</dbReference>
<feature type="active site" evidence="4">
    <location>
        <position position="168"/>
    </location>
</feature>
<dbReference type="EMBL" id="PVTG01000004">
    <property type="protein sequence ID" value="PRY50024.1"/>
    <property type="molecule type" value="Genomic_DNA"/>
</dbReference>
<dbReference type="SUPFAM" id="SSF51735">
    <property type="entry name" value="NAD(P)-binding Rossmann-fold domains"/>
    <property type="match status" value="1"/>
</dbReference>
<dbReference type="RefSeq" id="WP_106276294.1">
    <property type="nucleotide sequence ID" value="NZ_PVTG01000004.1"/>
</dbReference>
<dbReference type="Pfam" id="PF14833">
    <property type="entry name" value="NAD_binding_11"/>
    <property type="match status" value="1"/>
</dbReference>
<dbReference type="GO" id="GO:0050661">
    <property type="term" value="F:NADP binding"/>
    <property type="evidence" value="ECO:0007669"/>
    <property type="project" value="InterPro"/>
</dbReference>
<dbReference type="OrthoDB" id="3185659at2"/>
<organism evidence="7 8">
    <name type="scientific">Geodermatophilus tzadiensis</name>
    <dbReference type="NCBI Taxonomy" id="1137988"/>
    <lineage>
        <taxon>Bacteria</taxon>
        <taxon>Bacillati</taxon>
        <taxon>Actinomycetota</taxon>
        <taxon>Actinomycetes</taxon>
        <taxon>Geodermatophilales</taxon>
        <taxon>Geodermatophilaceae</taxon>
        <taxon>Geodermatophilus</taxon>
    </lineage>
</organism>
<dbReference type="GO" id="GO:0051287">
    <property type="term" value="F:NAD binding"/>
    <property type="evidence" value="ECO:0007669"/>
    <property type="project" value="InterPro"/>
</dbReference>
<keyword evidence="8" id="KW-1185">Reference proteome</keyword>
<dbReference type="SUPFAM" id="SSF48179">
    <property type="entry name" value="6-phosphogluconate dehydrogenase C-terminal domain-like"/>
    <property type="match status" value="1"/>
</dbReference>
<comment type="caution">
    <text evidence="7">The sequence shown here is derived from an EMBL/GenBank/DDBJ whole genome shotgun (WGS) entry which is preliminary data.</text>
</comment>
<dbReference type="InterPro" id="IPR015815">
    <property type="entry name" value="HIBADH-related"/>
</dbReference>
<evidence type="ECO:0000256" key="1">
    <source>
        <dbReference type="ARBA" id="ARBA00009080"/>
    </source>
</evidence>
<comment type="similarity">
    <text evidence="1">Belongs to the HIBADH-related family.</text>
</comment>
<proteinExistence type="inferred from homology"/>
<keyword evidence="3" id="KW-0520">NAD</keyword>
<dbReference type="AlphaFoldDB" id="A0A2T0TWF2"/>
<evidence type="ECO:0000313" key="8">
    <source>
        <dbReference type="Proteomes" id="UP000239210"/>
    </source>
</evidence>
<evidence type="ECO:0000259" key="5">
    <source>
        <dbReference type="Pfam" id="PF03446"/>
    </source>
</evidence>
<dbReference type="InterPro" id="IPR006115">
    <property type="entry name" value="6PGDH_NADP-bd"/>
</dbReference>
<evidence type="ECO:0000256" key="2">
    <source>
        <dbReference type="ARBA" id="ARBA00023002"/>
    </source>
</evidence>
<dbReference type="InterPro" id="IPR036291">
    <property type="entry name" value="NAD(P)-bd_dom_sf"/>
</dbReference>
<feature type="domain" description="3-hydroxyisobutyrate dehydrogenase-like NAD-binding" evidence="6">
    <location>
        <begin position="162"/>
        <end position="280"/>
    </location>
</feature>
<dbReference type="PANTHER" id="PTHR43580">
    <property type="entry name" value="OXIDOREDUCTASE GLYR1-RELATED"/>
    <property type="match status" value="1"/>
</dbReference>
<evidence type="ECO:0000256" key="4">
    <source>
        <dbReference type="PIRSR" id="PIRSR000103-1"/>
    </source>
</evidence>
<dbReference type="InterPro" id="IPR013328">
    <property type="entry name" value="6PGD_dom2"/>
</dbReference>
<evidence type="ECO:0000259" key="6">
    <source>
        <dbReference type="Pfam" id="PF14833"/>
    </source>
</evidence>
<evidence type="ECO:0000256" key="3">
    <source>
        <dbReference type="ARBA" id="ARBA00023027"/>
    </source>
</evidence>
<dbReference type="GO" id="GO:0016491">
    <property type="term" value="F:oxidoreductase activity"/>
    <property type="evidence" value="ECO:0007669"/>
    <property type="project" value="UniProtKB-KW"/>
</dbReference>
<sequence length="286" mass="28922">MTDLTVAVLGTGTMGAGMVSSLRRAGLPVRMWNRDPAKARALTDTGAEAFGTPAEAADGADVVLTMLIDADAVLDVVVQAAPAAGTTWLQTSTVGVEGADRTVAAARELGLVLVDCPVLGTREPAAKGALTLLASGPEDARERLAPVFDALGSKTVWLGAAGAGSRLKLACNSWLFMLTTGAAQAIALSRGLGVDPQRFLDAIAGGPVDSPYAHLKGGLMLSGEYPPSFALPGATKDARLIRDALRGAGVADRLTAAVLATMEAAAERVADPGAVDLAAVVEGLRG</sequence>
<gene>
    <name evidence="7" type="ORF">LY71_10460</name>
</gene>
<accession>A0A2T0TWF2</accession>
<name>A0A2T0TWF2_9ACTN</name>
<dbReference type="Pfam" id="PF03446">
    <property type="entry name" value="NAD_binding_2"/>
    <property type="match status" value="1"/>
</dbReference>
<dbReference type="Gene3D" id="3.40.50.720">
    <property type="entry name" value="NAD(P)-binding Rossmann-like Domain"/>
    <property type="match status" value="1"/>
</dbReference>
<dbReference type="PANTHER" id="PTHR43580:SF2">
    <property type="entry name" value="CYTOKINE-LIKE NUCLEAR FACTOR N-PAC"/>
    <property type="match status" value="1"/>
</dbReference>